<reference evidence="2" key="1">
    <citation type="journal article" date="2023" name="G3 (Bethesda)">
        <title>A reference genome for the long-term kleptoplast-retaining sea slug Elysia crispata morphotype clarki.</title>
        <authorList>
            <person name="Eastman K.E."/>
            <person name="Pendleton A.L."/>
            <person name="Shaikh M.A."/>
            <person name="Suttiyut T."/>
            <person name="Ogas R."/>
            <person name="Tomko P."/>
            <person name="Gavelis G."/>
            <person name="Widhalm J.R."/>
            <person name="Wisecaver J.H."/>
        </authorList>
    </citation>
    <scope>NUCLEOTIDE SEQUENCE</scope>
    <source>
        <strain evidence="2">ECLA1</strain>
    </source>
</reference>
<dbReference type="Proteomes" id="UP001283361">
    <property type="component" value="Unassembled WGS sequence"/>
</dbReference>
<organism evidence="2 3">
    <name type="scientific">Elysia crispata</name>
    <name type="common">lettuce slug</name>
    <dbReference type="NCBI Taxonomy" id="231223"/>
    <lineage>
        <taxon>Eukaryota</taxon>
        <taxon>Metazoa</taxon>
        <taxon>Spiralia</taxon>
        <taxon>Lophotrochozoa</taxon>
        <taxon>Mollusca</taxon>
        <taxon>Gastropoda</taxon>
        <taxon>Heterobranchia</taxon>
        <taxon>Euthyneura</taxon>
        <taxon>Panpulmonata</taxon>
        <taxon>Sacoglossa</taxon>
        <taxon>Placobranchoidea</taxon>
        <taxon>Plakobranchidae</taxon>
        <taxon>Elysia</taxon>
    </lineage>
</organism>
<comment type="caution">
    <text evidence="2">The sequence shown here is derived from an EMBL/GenBank/DDBJ whole genome shotgun (WGS) entry which is preliminary data.</text>
</comment>
<evidence type="ECO:0000313" key="3">
    <source>
        <dbReference type="Proteomes" id="UP001283361"/>
    </source>
</evidence>
<gene>
    <name evidence="2" type="ORF">RRG08_023228</name>
</gene>
<proteinExistence type="predicted"/>
<accession>A0AAE0ZPS0</accession>
<feature type="region of interest" description="Disordered" evidence="1">
    <location>
        <begin position="79"/>
        <end position="99"/>
    </location>
</feature>
<feature type="compositionally biased region" description="Low complexity" evidence="1">
    <location>
        <begin position="79"/>
        <end position="92"/>
    </location>
</feature>
<dbReference type="AlphaFoldDB" id="A0AAE0ZPS0"/>
<name>A0AAE0ZPS0_9GAST</name>
<protein>
    <submittedName>
        <fullName evidence="2">Uncharacterized protein</fullName>
    </submittedName>
</protein>
<evidence type="ECO:0000256" key="1">
    <source>
        <dbReference type="SAM" id="MobiDB-lite"/>
    </source>
</evidence>
<sequence>MAGYIANTRVVQNLSWAPTSRTQRGMYPVPSNLFRNGTACTTRKSECVGKVSERKACRWGSDLMGGYLRPRHLSIWPGVSSASSKSVGSASVLATSLGV</sequence>
<dbReference type="EMBL" id="JAWDGP010003545">
    <property type="protein sequence ID" value="KAK3773348.1"/>
    <property type="molecule type" value="Genomic_DNA"/>
</dbReference>
<evidence type="ECO:0000313" key="2">
    <source>
        <dbReference type="EMBL" id="KAK3773348.1"/>
    </source>
</evidence>
<keyword evidence="3" id="KW-1185">Reference proteome</keyword>